<dbReference type="SUPFAM" id="SSF49785">
    <property type="entry name" value="Galactose-binding domain-like"/>
    <property type="match status" value="1"/>
</dbReference>
<sequence length="198" mass="21259">MNTLSVKKRVVTVLAATALICLSNAGLANELSKNIDNFSDATNNNLGLARIFMNDSTTGGKTTTSSSVSNGIMTVTGKIAPARGQPGWASTVLLLDPAGQPKDASHYEGIKLVIKINKGNVNVSANSTKVSNYDYHVAPVVVTQYGEFQEVSIPFNSMKRAWSAQTELDTQTLSSISIVAWDMQANDFDFAIDQVSFY</sequence>
<dbReference type="OrthoDB" id="5702921at2"/>
<gene>
    <name evidence="3" type="ORF">DRW07_10230</name>
</gene>
<evidence type="ECO:0000259" key="2">
    <source>
        <dbReference type="Pfam" id="PF08547"/>
    </source>
</evidence>
<accession>A0A3N5Y0P5</accession>
<dbReference type="EMBL" id="RPOK01000003">
    <property type="protein sequence ID" value="RPJ66463.1"/>
    <property type="molecule type" value="Genomic_DNA"/>
</dbReference>
<dbReference type="AlphaFoldDB" id="A0A3N5Y0P5"/>
<keyword evidence="1" id="KW-0732">Signal</keyword>
<evidence type="ECO:0000256" key="1">
    <source>
        <dbReference type="SAM" id="SignalP"/>
    </source>
</evidence>
<feature type="domain" description="NADH:ubiquinone oxidoreductase intermediate-associated protein 30" evidence="2">
    <location>
        <begin position="53"/>
        <end position="192"/>
    </location>
</feature>
<organism evidence="3 4">
    <name type="scientific">Alteromonas sediminis</name>
    <dbReference type="NCBI Taxonomy" id="2259342"/>
    <lineage>
        <taxon>Bacteria</taxon>
        <taxon>Pseudomonadati</taxon>
        <taxon>Pseudomonadota</taxon>
        <taxon>Gammaproteobacteria</taxon>
        <taxon>Alteromonadales</taxon>
        <taxon>Alteromonadaceae</taxon>
        <taxon>Alteromonas/Salinimonas group</taxon>
        <taxon>Alteromonas</taxon>
    </lineage>
</organism>
<dbReference type="Proteomes" id="UP000275281">
    <property type="component" value="Unassembled WGS sequence"/>
</dbReference>
<feature type="signal peptide" evidence="1">
    <location>
        <begin position="1"/>
        <end position="28"/>
    </location>
</feature>
<proteinExistence type="predicted"/>
<name>A0A3N5Y0P5_9ALTE</name>
<dbReference type="InterPro" id="IPR008979">
    <property type="entry name" value="Galactose-bd-like_sf"/>
</dbReference>
<comment type="caution">
    <text evidence="3">The sequence shown here is derived from an EMBL/GenBank/DDBJ whole genome shotgun (WGS) entry which is preliminary data.</text>
</comment>
<protein>
    <recommendedName>
        <fullName evidence="2">NADH:ubiquinone oxidoreductase intermediate-associated protein 30 domain-containing protein</fullName>
    </recommendedName>
</protein>
<evidence type="ECO:0000313" key="4">
    <source>
        <dbReference type="Proteomes" id="UP000275281"/>
    </source>
</evidence>
<evidence type="ECO:0000313" key="3">
    <source>
        <dbReference type="EMBL" id="RPJ66463.1"/>
    </source>
</evidence>
<feature type="chain" id="PRO_5018300579" description="NADH:ubiquinone oxidoreductase intermediate-associated protein 30 domain-containing protein" evidence="1">
    <location>
        <begin position="29"/>
        <end position="198"/>
    </location>
</feature>
<dbReference type="Pfam" id="PF08547">
    <property type="entry name" value="CIA30"/>
    <property type="match status" value="1"/>
</dbReference>
<dbReference type="RefSeq" id="WP_124027821.1">
    <property type="nucleotide sequence ID" value="NZ_JBHRSN010000006.1"/>
</dbReference>
<reference evidence="3 4" key="1">
    <citation type="submission" date="2018-11" db="EMBL/GenBank/DDBJ databases">
        <authorList>
            <person name="Ye M.-Q."/>
            <person name="Du Z.-J."/>
        </authorList>
    </citation>
    <scope>NUCLEOTIDE SEQUENCE [LARGE SCALE GENOMIC DNA]</scope>
    <source>
        <strain evidence="3 4">U0105</strain>
    </source>
</reference>
<keyword evidence="4" id="KW-1185">Reference proteome</keyword>
<dbReference type="InterPro" id="IPR013857">
    <property type="entry name" value="NADH-UbQ_OxRdtase-assoc_prot30"/>
</dbReference>